<dbReference type="Gene3D" id="3.50.30.30">
    <property type="match status" value="1"/>
</dbReference>
<dbReference type="Pfam" id="PF22352">
    <property type="entry name" value="K319L-like_PKD"/>
    <property type="match status" value="1"/>
</dbReference>
<dbReference type="Pfam" id="PF17766">
    <property type="entry name" value="fn3_6"/>
    <property type="match status" value="1"/>
</dbReference>
<dbReference type="Pfam" id="PF05922">
    <property type="entry name" value="Inhibitor_I9"/>
    <property type="match status" value="1"/>
</dbReference>
<dbReference type="PROSITE" id="PS00136">
    <property type="entry name" value="SUBTILASE_ASP"/>
    <property type="match status" value="1"/>
</dbReference>
<accession>A0AAW8QWR8</accession>
<dbReference type="InterPro" id="IPR010259">
    <property type="entry name" value="S8pro/Inhibitor_I9"/>
</dbReference>
<feature type="active site" description="Charge relay system" evidence="8 9">
    <location>
        <position position="279"/>
    </location>
</feature>
<reference evidence="16 17" key="1">
    <citation type="submission" date="2023-09" db="EMBL/GenBank/DDBJ databases">
        <authorList>
            <person name="Rey-Velasco X."/>
        </authorList>
    </citation>
    <scope>NUCLEOTIDE SEQUENCE [LARGE SCALE GENOMIC DNA]</scope>
    <source>
        <strain evidence="16 17">W409</strain>
    </source>
</reference>
<dbReference type="Gene3D" id="3.40.50.200">
    <property type="entry name" value="Peptidase S8/S53 domain"/>
    <property type="match status" value="1"/>
</dbReference>
<dbReference type="PANTHER" id="PTHR10795">
    <property type="entry name" value="PROPROTEIN CONVERTASE SUBTILISIN/KEXIN"/>
    <property type="match status" value="1"/>
</dbReference>
<keyword evidence="3 9" id="KW-0645">Protease</keyword>
<dbReference type="InterPro" id="IPR034197">
    <property type="entry name" value="Peptidases_S8_3"/>
</dbReference>
<evidence type="ECO:0000256" key="5">
    <source>
        <dbReference type="ARBA" id="ARBA00022801"/>
    </source>
</evidence>
<keyword evidence="7" id="KW-0325">Glycoprotein</keyword>
<evidence type="ECO:0000259" key="12">
    <source>
        <dbReference type="Pfam" id="PF00082"/>
    </source>
</evidence>
<evidence type="ECO:0000256" key="6">
    <source>
        <dbReference type="ARBA" id="ARBA00022825"/>
    </source>
</evidence>
<dbReference type="InterPro" id="IPR023828">
    <property type="entry name" value="Peptidase_S8_Ser-AS"/>
</dbReference>
<dbReference type="PROSITE" id="PS51892">
    <property type="entry name" value="SUBTILASE"/>
    <property type="match status" value="1"/>
</dbReference>
<evidence type="ECO:0000256" key="10">
    <source>
        <dbReference type="RuleBase" id="RU003355"/>
    </source>
</evidence>
<evidence type="ECO:0000256" key="2">
    <source>
        <dbReference type="ARBA" id="ARBA00011073"/>
    </source>
</evidence>
<evidence type="ECO:0000256" key="7">
    <source>
        <dbReference type="ARBA" id="ARBA00023180"/>
    </source>
</evidence>
<comment type="subcellular location">
    <subcellularLocation>
        <location evidence="1">Secreted</location>
    </subcellularLocation>
</comment>
<dbReference type="InterPro" id="IPR041469">
    <property type="entry name" value="Subtilisin-like_FN3"/>
</dbReference>
<dbReference type="InterPro" id="IPR003137">
    <property type="entry name" value="PA_domain"/>
</dbReference>
<feature type="chain" id="PRO_5043387223" evidence="11">
    <location>
        <begin position="21"/>
        <end position="1388"/>
    </location>
</feature>
<dbReference type="GO" id="GO:0006508">
    <property type="term" value="P:proteolysis"/>
    <property type="evidence" value="ECO:0007669"/>
    <property type="project" value="UniProtKB-KW"/>
</dbReference>
<dbReference type="EMBL" id="JAVRIE010000001">
    <property type="protein sequence ID" value="MDT0581598.1"/>
    <property type="molecule type" value="Genomic_DNA"/>
</dbReference>
<dbReference type="PRINTS" id="PR00723">
    <property type="entry name" value="SUBTILISIN"/>
</dbReference>
<keyword evidence="4 11" id="KW-0732">Signal</keyword>
<dbReference type="Proteomes" id="UP001249020">
    <property type="component" value="Unassembled WGS sequence"/>
</dbReference>
<feature type="active site" description="Charge relay system" evidence="8 9">
    <location>
        <position position="636"/>
    </location>
</feature>
<evidence type="ECO:0000259" key="15">
    <source>
        <dbReference type="Pfam" id="PF17766"/>
    </source>
</evidence>
<dbReference type="RefSeq" id="WP_311360380.1">
    <property type="nucleotide sequence ID" value="NZ_JAVRIE010000001.1"/>
</dbReference>
<evidence type="ECO:0000256" key="9">
    <source>
        <dbReference type="PROSITE-ProRule" id="PRU01240"/>
    </source>
</evidence>
<feature type="domain" description="Subtilisin-like protease fibronectin type-III" evidence="15">
    <location>
        <begin position="725"/>
        <end position="818"/>
    </location>
</feature>
<evidence type="ECO:0000259" key="13">
    <source>
        <dbReference type="Pfam" id="PF02225"/>
    </source>
</evidence>
<evidence type="ECO:0000313" key="17">
    <source>
        <dbReference type="Proteomes" id="UP001249020"/>
    </source>
</evidence>
<dbReference type="CDD" id="cd04852">
    <property type="entry name" value="Peptidases_S8_3"/>
    <property type="match status" value="1"/>
</dbReference>
<dbReference type="InterPro" id="IPR036852">
    <property type="entry name" value="Peptidase_S8/S53_dom_sf"/>
</dbReference>
<keyword evidence="17" id="KW-1185">Reference proteome</keyword>
<evidence type="ECO:0000256" key="1">
    <source>
        <dbReference type="ARBA" id="ARBA00004613"/>
    </source>
</evidence>
<protein>
    <submittedName>
        <fullName evidence="16">S8 family serine peptidase</fullName>
    </submittedName>
</protein>
<dbReference type="GO" id="GO:0004252">
    <property type="term" value="F:serine-type endopeptidase activity"/>
    <property type="evidence" value="ECO:0007669"/>
    <property type="project" value="UniProtKB-UniRule"/>
</dbReference>
<evidence type="ECO:0000256" key="11">
    <source>
        <dbReference type="SAM" id="SignalP"/>
    </source>
</evidence>
<keyword evidence="6 9" id="KW-0720">Serine protease</keyword>
<sequence>MFKQTSLAMLIAFATNPSFSAPVAVPQKDTAGPAKTMAKPAYLQAESFISNMEDAQGQHVYIVHFNDAPIALYNGGIPGLLATKQSDSKLQLKSPEVRSYTTYLNEQHQQFLKAASATIKNFKPIFTYKYAFNGMAIRVTQNQAAQLAKLPYVLKVVKDRTYALDTDTGPELIGAPRVWSGVALDSGVGNYGEGVVVGIIDSGINTDHPSFADVADDGYDHTNPLGANNYLGDCAGEFANLCNDKLIGVYSYSVITDTYTDTDVFPVGLAQNGEDYGGHGTHVAGTAIGNTLLDVPESLPEFDAEESDGIATGFVFPRISGVAPRANVISYQVCWGGRSDAGDTYGDCTGAAINQAIEDAIEDEVDVINYSISGGGQPWNSSTEMAFLSARNAGIFVATSAGNSGPDAGSTRKHAPWYTAVAAAEHGRSISYAKQIGNFTGGNTGLQTLTGVSNSDGITAPIVYAGDFENPNDPGNDSAQCLQPFPAGTFSGQIVVCDRGEIARVQKAVNVRDGGAGGYVLANVVGGATNIVADQYVVPGIHIGSSQGTALRNWLAAGTNHAATITASSGQLVVNEARQDVLASFSSKGPNSSISTLSPTIGGPGVQIYAAYADQQFGHDGHEPSAGDYNYLSGTSMSSPHIAGAAALLKAVNPEWTPDNIRSALAMTASRTVKKENGVTAADWFDSGSGRVQVDLAVEAGLVMEESAANYLNANPNTGGDPRTLNIPSITDNDCVRTCSWTRTFTATKSGSWTVSAEEISNDISISVSPSTFSLSVGESQTVTTTIDVTAATSSTWRFGAINLTANGQPDLHLPVSVIPANGSIPELISTTAGRDADSLLIKNVETLAQTNFRATTFGFTKATNLDGQLAQDPSPGEPFDDTAVGIDLYEFTATSETQRVVARVTESSAQDIDLFLVFDANDNDIPEESEVVASSLSSGAIESIDVDLDDLSAGRHWIVVQNFTASTDGESDTYGLMYAVVDQEDSTISLSADVPSSVGSGVPYDVRLNWDLGASDAGDNYFGVIGFGTNGNQSAVSRTAVNVLRGENDVQLDTTNPSINIGQATEFTIDILGTSSPENRNYDVTLPIPNGFTLVPSSVQQGGAISGEEVTWNVTKRADEAEAETLSFELIPSADISDNDLSFAIRSDVTNIQVAQSEESILRTALQIDRPPVISIDGAQDANFSVFETLSLSITADVSDPNGDQLTVNWEQISGPDAVLSSPNEATLGLIAPQVNQQEVIVLQATVSDPQGNTATASATVTVNNNEAPTLTITAPSSVVGGTSYTVSVSTSDPEGDNVSVTIDGVSGTSLTRTAPNSAGTLNLEVVASDGINDVTETVSITVTAAPSTGGGSTGGSSGGGGSHSWISLLLIPFIAWRRRQSSERRS</sequence>
<dbReference type="InterPro" id="IPR013783">
    <property type="entry name" value="Ig-like_fold"/>
</dbReference>
<gene>
    <name evidence="16" type="ORF">RM544_03535</name>
</gene>
<dbReference type="Gene3D" id="2.60.40.2310">
    <property type="match status" value="1"/>
</dbReference>
<dbReference type="InterPro" id="IPR015500">
    <property type="entry name" value="Peptidase_S8_subtilisin-rel"/>
</dbReference>
<dbReference type="Gene3D" id="3.30.70.80">
    <property type="entry name" value="Peptidase S8 propeptide/proteinase inhibitor I9"/>
    <property type="match status" value="1"/>
</dbReference>
<dbReference type="CDD" id="cd02120">
    <property type="entry name" value="PA_subtilisin_like"/>
    <property type="match status" value="1"/>
</dbReference>
<name>A0AAW8QWR8_9ALTE</name>
<comment type="similarity">
    <text evidence="2 9 10">Belongs to the peptidase S8 family.</text>
</comment>
<evidence type="ECO:0000256" key="8">
    <source>
        <dbReference type="PIRSR" id="PIRSR615500-1"/>
    </source>
</evidence>
<dbReference type="Gene3D" id="2.60.40.10">
    <property type="entry name" value="Immunoglobulins"/>
    <property type="match status" value="1"/>
</dbReference>
<dbReference type="SUPFAM" id="SSF52743">
    <property type="entry name" value="Subtilisin-like"/>
    <property type="match status" value="1"/>
</dbReference>
<keyword evidence="5 9" id="KW-0378">Hydrolase</keyword>
<evidence type="ECO:0000313" key="16">
    <source>
        <dbReference type="EMBL" id="MDT0581598.1"/>
    </source>
</evidence>
<evidence type="ECO:0000256" key="3">
    <source>
        <dbReference type="ARBA" id="ARBA00022670"/>
    </source>
</evidence>
<dbReference type="InterPro" id="IPR037045">
    <property type="entry name" value="S8pro/Inhibitor_I9_sf"/>
</dbReference>
<dbReference type="InterPro" id="IPR020008">
    <property type="entry name" value="GlyGly_CTERM"/>
</dbReference>
<evidence type="ECO:0000256" key="4">
    <source>
        <dbReference type="ARBA" id="ARBA00022729"/>
    </source>
</evidence>
<feature type="domain" description="PA" evidence="13">
    <location>
        <begin position="458"/>
        <end position="551"/>
    </location>
</feature>
<proteinExistence type="inferred from homology"/>
<dbReference type="Pfam" id="PF00082">
    <property type="entry name" value="Peptidase_S8"/>
    <property type="match status" value="1"/>
</dbReference>
<dbReference type="Pfam" id="PF02225">
    <property type="entry name" value="PA"/>
    <property type="match status" value="1"/>
</dbReference>
<feature type="active site" description="Charge relay system" evidence="8 9">
    <location>
        <position position="201"/>
    </location>
</feature>
<dbReference type="PROSITE" id="PS00138">
    <property type="entry name" value="SUBTILASE_SER"/>
    <property type="match status" value="1"/>
</dbReference>
<feature type="domain" description="Inhibitor I9" evidence="14">
    <location>
        <begin position="60"/>
        <end position="164"/>
    </location>
</feature>
<feature type="domain" description="Peptidase S8/S53" evidence="12">
    <location>
        <begin position="192"/>
        <end position="675"/>
    </location>
</feature>
<dbReference type="InterPro" id="IPR045051">
    <property type="entry name" value="SBT"/>
</dbReference>
<evidence type="ECO:0000259" key="14">
    <source>
        <dbReference type="Pfam" id="PF05922"/>
    </source>
</evidence>
<dbReference type="Gene3D" id="2.60.120.380">
    <property type="match status" value="1"/>
</dbReference>
<comment type="caution">
    <text evidence="16">The sequence shown here is derived from an EMBL/GenBank/DDBJ whole genome shotgun (WGS) entry which is preliminary data.</text>
</comment>
<dbReference type="InterPro" id="IPR000209">
    <property type="entry name" value="Peptidase_S8/S53_dom"/>
</dbReference>
<dbReference type="InterPro" id="IPR023827">
    <property type="entry name" value="Peptidase_S8_Asp-AS"/>
</dbReference>
<dbReference type="GO" id="GO:0005576">
    <property type="term" value="C:extracellular region"/>
    <property type="evidence" value="ECO:0007669"/>
    <property type="project" value="UniProtKB-SubCell"/>
</dbReference>
<organism evidence="16 17">
    <name type="scientific">Brumicola blandensis</name>
    <dbReference type="NCBI Taxonomy" id="3075611"/>
    <lineage>
        <taxon>Bacteria</taxon>
        <taxon>Pseudomonadati</taxon>
        <taxon>Pseudomonadota</taxon>
        <taxon>Gammaproteobacteria</taxon>
        <taxon>Alteromonadales</taxon>
        <taxon>Alteromonadaceae</taxon>
        <taxon>Brumicola</taxon>
    </lineage>
</organism>
<feature type="signal peptide" evidence="11">
    <location>
        <begin position="1"/>
        <end position="20"/>
    </location>
</feature>
<dbReference type="NCBIfam" id="TIGR03501">
    <property type="entry name" value="GlyGly_CTERM"/>
    <property type="match status" value="1"/>
</dbReference>